<reference evidence="1 2" key="1">
    <citation type="journal article" date="2019" name="Genome Biol. Evol.">
        <title>Insights into the evolution of the New World diploid cottons (Gossypium, subgenus Houzingenia) based on genome sequencing.</title>
        <authorList>
            <person name="Grover C.E."/>
            <person name="Arick M.A. 2nd"/>
            <person name="Thrash A."/>
            <person name="Conover J.L."/>
            <person name="Sanders W.S."/>
            <person name="Peterson D.G."/>
            <person name="Frelichowski J.E."/>
            <person name="Scheffler J.A."/>
            <person name="Scheffler B.E."/>
            <person name="Wendel J.F."/>
        </authorList>
    </citation>
    <scope>NUCLEOTIDE SEQUENCE [LARGE SCALE GENOMIC DNA]</scope>
    <source>
        <strain evidence="1">1</strain>
        <tissue evidence="1">Leaf</tissue>
    </source>
</reference>
<dbReference type="Proteomes" id="UP000593576">
    <property type="component" value="Unassembled WGS sequence"/>
</dbReference>
<dbReference type="EMBL" id="JABFAF010000005">
    <property type="protein sequence ID" value="MBA0855402.1"/>
    <property type="molecule type" value="Genomic_DNA"/>
</dbReference>
<sequence length="54" mass="6272">MGSRMIINYHIPTPFAAEVLVCLQRVQMGLDLRFKKVVVEEDNLTVIKKLQTQR</sequence>
<comment type="caution">
    <text evidence="1">The sequence shown here is derived from an EMBL/GenBank/DDBJ whole genome shotgun (WGS) entry which is preliminary data.</text>
</comment>
<accession>A0A7J9L9B5</accession>
<proteinExistence type="predicted"/>
<protein>
    <recommendedName>
        <fullName evidence="3">RNase H type-1 domain-containing protein</fullName>
    </recommendedName>
</protein>
<evidence type="ECO:0008006" key="3">
    <source>
        <dbReference type="Google" id="ProtNLM"/>
    </source>
</evidence>
<gene>
    <name evidence="1" type="ORF">Goshw_013159</name>
</gene>
<keyword evidence="2" id="KW-1185">Reference proteome</keyword>
<dbReference type="AlphaFoldDB" id="A0A7J9L9B5"/>
<evidence type="ECO:0000313" key="2">
    <source>
        <dbReference type="Proteomes" id="UP000593576"/>
    </source>
</evidence>
<evidence type="ECO:0000313" key="1">
    <source>
        <dbReference type="EMBL" id="MBA0855402.1"/>
    </source>
</evidence>
<name>A0A7J9L9B5_GOSSC</name>
<organism evidence="1 2">
    <name type="scientific">Gossypium schwendimanii</name>
    <name type="common">Cotton</name>
    <dbReference type="NCBI Taxonomy" id="34291"/>
    <lineage>
        <taxon>Eukaryota</taxon>
        <taxon>Viridiplantae</taxon>
        <taxon>Streptophyta</taxon>
        <taxon>Embryophyta</taxon>
        <taxon>Tracheophyta</taxon>
        <taxon>Spermatophyta</taxon>
        <taxon>Magnoliopsida</taxon>
        <taxon>eudicotyledons</taxon>
        <taxon>Gunneridae</taxon>
        <taxon>Pentapetalae</taxon>
        <taxon>rosids</taxon>
        <taxon>malvids</taxon>
        <taxon>Malvales</taxon>
        <taxon>Malvaceae</taxon>
        <taxon>Malvoideae</taxon>
        <taxon>Gossypium</taxon>
    </lineage>
</organism>
<dbReference type="OrthoDB" id="1002400at2759"/>